<evidence type="ECO:0000256" key="6">
    <source>
        <dbReference type="ARBA" id="ARBA00022801"/>
    </source>
</evidence>
<dbReference type="GO" id="GO:0003887">
    <property type="term" value="F:DNA-directed DNA polymerase activity"/>
    <property type="evidence" value="ECO:0007669"/>
    <property type="project" value="UniProtKB-KW"/>
</dbReference>
<dbReference type="GO" id="GO:0005634">
    <property type="term" value="C:nucleus"/>
    <property type="evidence" value="ECO:0007669"/>
    <property type="project" value="UniProtKB-ARBA"/>
</dbReference>
<dbReference type="InterPro" id="IPR001584">
    <property type="entry name" value="Integrase_cat-core"/>
</dbReference>
<name>A0A9Q3BCD6_9BASI</name>
<keyword evidence="6" id="KW-0378">Hydrolase</keyword>
<evidence type="ECO:0000256" key="3">
    <source>
        <dbReference type="ARBA" id="ARBA00022722"/>
    </source>
</evidence>
<evidence type="ECO:0000256" key="9">
    <source>
        <dbReference type="ARBA" id="ARBA00022908"/>
    </source>
</evidence>
<evidence type="ECO:0000256" key="10">
    <source>
        <dbReference type="ARBA" id="ARBA00022918"/>
    </source>
</evidence>
<keyword evidence="11" id="KW-0239">DNA-directed DNA polymerase</keyword>
<keyword evidence="8" id="KW-0694">RNA-binding</keyword>
<keyword evidence="4" id="KW-0479">Metal-binding</keyword>
<dbReference type="InterPro" id="IPR012337">
    <property type="entry name" value="RNaseH-like_sf"/>
</dbReference>
<comment type="catalytic activity">
    <reaction evidence="13">
        <text>DNA(n) + a 2'-deoxyribonucleoside 5'-triphosphate = DNA(n+1) + diphosphate</text>
        <dbReference type="Rhea" id="RHEA:22508"/>
        <dbReference type="Rhea" id="RHEA-COMP:17339"/>
        <dbReference type="Rhea" id="RHEA-COMP:17340"/>
        <dbReference type="ChEBI" id="CHEBI:33019"/>
        <dbReference type="ChEBI" id="CHEBI:61560"/>
        <dbReference type="ChEBI" id="CHEBI:173112"/>
        <dbReference type="EC" id="2.7.7.49"/>
    </reaction>
</comment>
<evidence type="ECO:0000313" key="16">
    <source>
        <dbReference type="EMBL" id="MBW0462497.1"/>
    </source>
</evidence>
<dbReference type="GO" id="GO:0015074">
    <property type="term" value="P:DNA integration"/>
    <property type="evidence" value="ECO:0007669"/>
    <property type="project" value="UniProtKB-KW"/>
</dbReference>
<evidence type="ECO:0000313" key="17">
    <source>
        <dbReference type="Proteomes" id="UP000765509"/>
    </source>
</evidence>
<keyword evidence="17" id="KW-1185">Reference proteome</keyword>
<dbReference type="InterPro" id="IPR039537">
    <property type="entry name" value="Retrotran_Ty1/copia-like"/>
</dbReference>
<evidence type="ECO:0000256" key="5">
    <source>
        <dbReference type="ARBA" id="ARBA00022759"/>
    </source>
</evidence>
<dbReference type="GO" id="GO:0032196">
    <property type="term" value="P:transposition"/>
    <property type="evidence" value="ECO:0007669"/>
    <property type="project" value="UniProtKB-KW"/>
</dbReference>
<keyword evidence="5" id="KW-0255">Endonuclease</keyword>
<dbReference type="PANTHER" id="PTHR42648">
    <property type="entry name" value="TRANSPOSASE, PUTATIVE-RELATED"/>
    <property type="match status" value="1"/>
</dbReference>
<feature type="domain" description="Integrase catalytic" evidence="15">
    <location>
        <begin position="1"/>
        <end position="161"/>
    </location>
</feature>
<keyword evidence="10" id="KW-0695">RNA-directed DNA polymerase</keyword>
<dbReference type="GO" id="GO:0003964">
    <property type="term" value="F:RNA-directed DNA polymerase activity"/>
    <property type="evidence" value="ECO:0007669"/>
    <property type="project" value="UniProtKB-KW"/>
</dbReference>
<reference evidence="16" key="1">
    <citation type="submission" date="2021-03" db="EMBL/GenBank/DDBJ databases">
        <title>Draft genome sequence of rust myrtle Austropuccinia psidii MF-1, a brazilian biotype.</title>
        <authorList>
            <person name="Quecine M.C."/>
            <person name="Pachon D.M.R."/>
            <person name="Bonatelli M.L."/>
            <person name="Correr F.H."/>
            <person name="Franceschini L.M."/>
            <person name="Leite T.F."/>
            <person name="Margarido G.R.A."/>
            <person name="Almeida C.A."/>
            <person name="Ferrarezi J.A."/>
            <person name="Labate C.A."/>
        </authorList>
    </citation>
    <scope>NUCLEOTIDE SEQUENCE</scope>
    <source>
        <strain evidence="16">MF-1</strain>
    </source>
</reference>
<gene>
    <name evidence="16" type="ORF">O181_002212</name>
</gene>
<dbReference type="OrthoDB" id="7691805at2759"/>
<evidence type="ECO:0000256" key="12">
    <source>
        <dbReference type="ARBA" id="ARBA00023172"/>
    </source>
</evidence>
<sequence length="320" mass="36118">MDKPLDLVVSDILGPFSQDPQGFRYLLTICDHVSTYSIFYPLKSRSDVPAAILDEITHLSFQLGISPKALWMDNSREFVFAALSKRGISFHPLLPYLPQENGEAEHLNRTLGDMARAIFSESSMPDHFWQFAYASACYLHNRLPNRWCPYSSPHQGLYGRPPSIATLYLFRERAIMHVPAVQQPNKLAERGIECRLLKPLLASGGGQPNDSFSKCDLPTLSNGLLGQGLSQTRAQHNVAWPAKDISVPESLRKALVGPHQHFWEQACLDELDQMKRQGVWQAIDRTPEIKTIGHCWVFNTKLDEYGNIEKLKARLVAHGD</sequence>
<evidence type="ECO:0000256" key="13">
    <source>
        <dbReference type="ARBA" id="ARBA00048173"/>
    </source>
</evidence>
<keyword evidence="2" id="KW-0548">Nucleotidyltransferase</keyword>
<dbReference type="SUPFAM" id="SSF53098">
    <property type="entry name" value="Ribonuclease H-like"/>
    <property type="match status" value="1"/>
</dbReference>
<evidence type="ECO:0000256" key="1">
    <source>
        <dbReference type="ARBA" id="ARBA00022578"/>
    </source>
</evidence>
<evidence type="ECO:0000256" key="14">
    <source>
        <dbReference type="ARBA" id="ARBA00049244"/>
    </source>
</evidence>
<keyword evidence="9" id="KW-0229">DNA integration</keyword>
<evidence type="ECO:0000256" key="4">
    <source>
        <dbReference type="ARBA" id="ARBA00022723"/>
    </source>
</evidence>
<evidence type="ECO:0000256" key="2">
    <source>
        <dbReference type="ARBA" id="ARBA00022695"/>
    </source>
</evidence>
<protein>
    <recommendedName>
        <fullName evidence="15">Integrase catalytic domain-containing protein</fullName>
    </recommendedName>
</protein>
<dbReference type="AlphaFoldDB" id="A0A9Q3BCD6"/>
<evidence type="ECO:0000256" key="7">
    <source>
        <dbReference type="ARBA" id="ARBA00022842"/>
    </source>
</evidence>
<keyword evidence="11" id="KW-0808">Transferase</keyword>
<dbReference type="GO" id="GO:0046872">
    <property type="term" value="F:metal ion binding"/>
    <property type="evidence" value="ECO:0007669"/>
    <property type="project" value="UniProtKB-KW"/>
</dbReference>
<dbReference type="Gene3D" id="3.30.420.10">
    <property type="entry name" value="Ribonuclease H-like superfamily/Ribonuclease H"/>
    <property type="match status" value="1"/>
</dbReference>
<dbReference type="InterPro" id="IPR036397">
    <property type="entry name" value="RNaseH_sf"/>
</dbReference>
<dbReference type="PANTHER" id="PTHR42648:SF11">
    <property type="entry name" value="TRANSPOSON TY4-P GAG-POL POLYPROTEIN"/>
    <property type="match status" value="1"/>
</dbReference>
<comment type="catalytic activity">
    <reaction evidence="14">
        <text>DNA(n) + a 2'-deoxyribonucleoside 5'-triphosphate = DNA(n+1) + diphosphate</text>
        <dbReference type="Rhea" id="RHEA:22508"/>
        <dbReference type="Rhea" id="RHEA-COMP:17339"/>
        <dbReference type="Rhea" id="RHEA-COMP:17340"/>
        <dbReference type="ChEBI" id="CHEBI:33019"/>
        <dbReference type="ChEBI" id="CHEBI:61560"/>
        <dbReference type="ChEBI" id="CHEBI:173112"/>
        <dbReference type="EC" id="2.7.7.7"/>
    </reaction>
</comment>
<dbReference type="EMBL" id="AVOT02000361">
    <property type="protein sequence ID" value="MBW0462497.1"/>
    <property type="molecule type" value="Genomic_DNA"/>
</dbReference>
<proteinExistence type="predicted"/>
<organism evidence="16 17">
    <name type="scientific">Austropuccinia psidii MF-1</name>
    <dbReference type="NCBI Taxonomy" id="1389203"/>
    <lineage>
        <taxon>Eukaryota</taxon>
        <taxon>Fungi</taxon>
        <taxon>Dikarya</taxon>
        <taxon>Basidiomycota</taxon>
        <taxon>Pucciniomycotina</taxon>
        <taxon>Pucciniomycetes</taxon>
        <taxon>Pucciniales</taxon>
        <taxon>Sphaerophragmiaceae</taxon>
        <taxon>Austropuccinia</taxon>
    </lineage>
</organism>
<dbReference type="GO" id="GO:0004519">
    <property type="term" value="F:endonuclease activity"/>
    <property type="evidence" value="ECO:0007669"/>
    <property type="project" value="UniProtKB-KW"/>
</dbReference>
<evidence type="ECO:0000256" key="8">
    <source>
        <dbReference type="ARBA" id="ARBA00022884"/>
    </source>
</evidence>
<keyword evidence="1" id="KW-0815">Transposition</keyword>
<dbReference type="Proteomes" id="UP000765509">
    <property type="component" value="Unassembled WGS sequence"/>
</dbReference>
<accession>A0A9Q3BCD6</accession>
<evidence type="ECO:0000256" key="11">
    <source>
        <dbReference type="ARBA" id="ARBA00022932"/>
    </source>
</evidence>
<keyword evidence="12" id="KW-0233">DNA recombination</keyword>
<dbReference type="GO" id="GO:0003723">
    <property type="term" value="F:RNA binding"/>
    <property type="evidence" value="ECO:0007669"/>
    <property type="project" value="UniProtKB-KW"/>
</dbReference>
<dbReference type="GO" id="GO:0016787">
    <property type="term" value="F:hydrolase activity"/>
    <property type="evidence" value="ECO:0007669"/>
    <property type="project" value="UniProtKB-KW"/>
</dbReference>
<keyword evidence="7" id="KW-0460">Magnesium</keyword>
<dbReference type="PROSITE" id="PS50994">
    <property type="entry name" value="INTEGRASE"/>
    <property type="match status" value="1"/>
</dbReference>
<comment type="caution">
    <text evidence="16">The sequence shown here is derived from an EMBL/GenBank/DDBJ whole genome shotgun (WGS) entry which is preliminary data.</text>
</comment>
<keyword evidence="3" id="KW-0540">Nuclease</keyword>
<dbReference type="GO" id="GO:0006310">
    <property type="term" value="P:DNA recombination"/>
    <property type="evidence" value="ECO:0007669"/>
    <property type="project" value="UniProtKB-KW"/>
</dbReference>
<evidence type="ECO:0000259" key="15">
    <source>
        <dbReference type="PROSITE" id="PS50994"/>
    </source>
</evidence>